<dbReference type="EMBL" id="JAUSUU010000003">
    <property type="protein sequence ID" value="MDQ0334785.1"/>
    <property type="molecule type" value="Genomic_DNA"/>
</dbReference>
<sequence length="929" mass="107125">MKRFFTIAILYILYLSSHIYVLAQELPPILNFTPTVYNAENQNWMLSQAPNKFIYAANNEGLLEFNGAEWTLYPSPNNTVLRAVKAIENRIYTGCYMEFGFWEKNAFGTLEYQTLTSTFNAPMIEDEHVWNIITYDDWILFQTFERIYFYNPKTQDTSIINSEHGISRVFNVDDVIYYHVDNEGLYKIEAGAPQLILSQKTLGADKIINLFASKNGLLIQTRALGFFTLHHNELNTWDVPANDTLKTMHVLSSLQLRDKSFVIGTIKNGLIYVSPEGEIQYNINRNNGLANNTVLNLFEDADHNIWAGLDIGINCINIKSPIRVFNDDEGRIGTVYTALVYQDYLYLGTNQGLFYKKNKSAESFKFITGTSGQVWNLFTHDNTLFCGHHIGTFVINKAQAILVSNTPGTWGFKAIVHSKNLLLEGNYNGLNVLEKQGDQWHFRNKIEGFDNSARFFECQDNHTIWVSHGYKGIFKLSIDTDFTETTAVVLDTTLQTDKNSSLIRFKNKILYADKAGVFGYNSITNSFKKNLELSPIVTQSEYISGKLVVDDTEKLWGFSKDNMSYVDINHLTNTLKINQIAIPYYLRKGQIGYENIAHTTEQNYLIGITDGYLSLDLSKINNEHKHLIRLNAITLLPLDNTDIAVDLKEDGNFDYVNNSISFKYSVPNFSSYNKVQYQYKLEGRSNTWSEWSSKTTLTFDNLAFGDYNLQLRAKVGNTPSQNTLHYNFTIKRPWFLSNFAIGCYIILVFLLAYCIHKSYKKYFKRLHEHKELENERLITSMKNEKLNQKIESKNRELAISTMSLIKKNEVLNGIKKELKKELKKNKLVEESKSIKLINDNLNDSKDWSFFEQAFNNADKDFLEKIKKVHPDLTPNDLRFCAYLRLNLSSKEMAPLLNISLRSVETKRYRLRKKLGLEQDSSLVNYILNF</sequence>
<dbReference type="Gene3D" id="2.60.40.10">
    <property type="entry name" value="Immunoglobulins"/>
    <property type="match status" value="1"/>
</dbReference>
<dbReference type="InterPro" id="IPR015943">
    <property type="entry name" value="WD40/YVTN_repeat-like_dom_sf"/>
</dbReference>
<evidence type="ECO:0000313" key="5">
    <source>
        <dbReference type="Proteomes" id="UP001138672"/>
    </source>
</evidence>
<comment type="caution">
    <text evidence="3">The sequence shown here is derived from an EMBL/GenBank/DDBJ whole genome shotgun (WGS) entry which is preliminary data.</text>
</comment>
<evidence type="ECO:0000313" key="4">
    <source>
        <dbReference type="EMBL" id="MDQ0334785.1"/>
    </source>
</evidence>
<dbReference type="InterPro" id="IPR011123">
    <property type="entry name" value="Y_Y_Y"/>
</dbReference>
<feature type="transmembrane region" description="Helical" evidence="1">
    <location>
        <begin position="734"/>
        <end position="755"/>
    </location>
</feature>
<gene>
    <name evidence="3" type="ORF">J2Z56_001392</name>
    <name evidence="4" type="ORF">J2Z57_001218</name>
</gene>
<evidence type="ECO:0000313" key="3">
    <source>
        <dbReference type="EMBL" id="MBP1839481.1"/>
    </source>
</evidence>
<dbReference type="InterPro" id="IPR000792">
    <property type="entry name" value="Tscrpt_reg_LuxR_C"/>
</dbReference>
<protein>
    <submittedName>
        <fullName evidence="3">DNA-binding CsgD family transcriptional regulator</fullName>
    </submittedName>
</protein>
<keyword evidence="3" id="KW-0238">DNA-binding</keyword>
<feature type="domain" description="HTH luxR-type" evidence="2">
    <location>
        <begin position="869"/>
        <end position="926"/>
    </location>
</feature>
<keyword evidence="1" id="KW-0812">Transmembrane</keyword>
<dbReference type="InterPro" id="IPR036388">
    <property type="entry name" value="WH-like_DNA-bd_sf"/>
</dbReference>
<organism evidence="3 5">
    <name type="scientific">Formosa algae</name>
    <dbReference type="NCBI Taxonomy" id="225843"/>
    <lineage>
        <taxon>Bacteria</taxon>
        <taxon>Pseudomonadati</taxon>
        <taxon>Bacteroidota</taxon>
        <taxon>Flavobacteriia</taxon>
        <taxon>Flavobacteriales</taxon>
        <taxon>Flavobacteriaceae</taxon>
        <taxon>Formosa</taxon>
    </lineage>
</organism>
<accession>A0A9X0YM41</accession>
<dbReference type="OrthoDB" id="1090267at2"/>
<dbReference type="SUPFAM" id="SSF46894">
    <property type="entry name" value="C-terminal effector domain of the bipartite response regulators"/>
    <property type="match status" value="1"/>
</dbReference>
<dbReference type="Gene3D" id="2.130.10.10">
    <property type="entry name" value="YVTN repeat-like/Quinoprotein amine dehydrogenase"/>
    <property type="match status" value="1"/>
</dbReference>
<reference evidence="3" key="1">
    <citation type="submission" date="2021-03" db="EMBL/GenBank/DDBJ databases">
        <title>Genomic Encyclopedia of Type Strains, Phase IV (KMG-IV): sequencing the most valuable type-strain genomes for metagenomic binning, comparative biology and taxonomic classification.</title>
        <authorList>
            <person name="Goeker M."/>
        </authorList>
    </citation>
    <scope>NUCLEOTIDE SEQUENCE</scope>
    <source>
        <strain evidence="3">DSM 15523</strain>
        <strain evidence="4 6">DSM 16476</strain>
    </source>
</reference>
<evidence type="ECO:0000313" key="6">
    <source>
        <dbReference type="Proteomes" id="UP001231587"/>
    </source>
</evidence>
<dbReference type="GO" id="GO:0003677">
    <property type="term" value="F:DNA binding"/>
    <property type="evidence" value="ECO:0007669"/>
    <property type="project" value="UniProtKB-KW"/>
</dbReference>
<dbReference type="InterPro" id="IPR016032">
    <property type="entry name" value="Sig_transdc_resp-reg_C-effctor"/>
</dbReference>
<proteinExistence type="predicted"/>
<dbReference type="InterPro" id="IPR013783">
    <property type="entry name" value="Ig-like_fold"/>
</dbReference>
<dbReference type="Proteomes" id="UP001231587">
    <property type="component" value="Unassembled WGS sequence"/>
</dbReference>
<keyword evidence="6" id="KW-1185">Reference proteome</keyword>
<keyword evidence="1" id="KW-1133">Transmembrane helix</keyword>
<dbReference type="EMBL" id="JAGGJQ010000003">
    <property type="protein sequence ID" value="MBP1839481.1"/>
    <property type="molecule type" value="Genomic_DNA"/>
</dbReference>
<dbReference type="SMART" id="SM00421">
    <property type="entry name" value="HTH_LUXR"/>
    <property type="match status" value="1"/>
</dbReference>
<keyword evidence="1" id="KW-0472">Membrane</keyword>
<evidence type="ECO:0000256" key="1">
    <source>
        <dbReference type="SAM" id="Phobius"/>
    </source>
</evidence>
<dbReference type="Gene3D" id="1.10.10.10">
    <property type="entry name" value="Winged helix-like DNA-binding domain superfamily/Winged helix DNA-binding domain"/>
    <property type="match status" value="1"/>
</dbReference>
<evidence type="ECO:0000259" key="2">
    <source>
        <dbReference type="SMART" id="SM00421"/>
    </source>
</evidence>
<dbReference type="Proteomes" id="UP001138672">
    <property type="component" value="Unassembled WGS sequence"/>
</dbReference>
<name>A0A9X0YM41_9FLAO</name>
<dbReference type="RefSeq" id="WP_069727776.1">
    <property type="nucleotide sequence ID" value="NZ_JAGGJQ010000003.1"/>
</dbReference>
<dbReference type="Pfam" id="PF07495">
    <property type="entry name" value="Y_Y_Y"/>
    <property type="match status" value="1"/>
</dbReference>
<dbReference type="GO" id="GO:0006355">
    <property type="term" value="P:regulation of DNA-templated transcription"/>
    <property type="evidence" value="ECO:0007669"/>
    <property type="project" value="InterPro"/>
</dbReference>
<dbReference type="AlphaFoldDB" id="A0A9X0YM41"/>